<protein>
    <submittedName>
        <fullName evidence="1">Uncharacterized protein</fullName>
    </submittedName>
</protein>
<dbReference type="EMBL" id="RDQH01000335">
    <property type="protein sequence ID" value="RXH90460.1"/>
    <property type="molecule type" value="Genomic_DNA"/>
</dbReference>
<accession>A0A498J4N4</accession>
<comment type="caution">
    <text evidence="1">The sequence shown here is derived from an EMBL/GenBank/DDBJ whole genome shotgun (WGS) entry which is preliminary data.</text>
</comment>
<keyword evidence="2" id="KW-1185">Reference proteome</keyword>
<organism evidence="1 2">
    <name type="scientific">Malus domestica</name>
    <name type="common">Apple</name>
    <name type="synonym">Pyrus malus</name>
    <dbReference type="NCBI Taxonomy" id="3750"/>
    <lineage>
        <taxon>Eukaryota</taxon>
        <taxon>Viridiplantae</taxon>
        <taxon>Streptophyta</taxon>
        <taxon>Embryophyta</taxon>
        <taxon>Tracheophyta</taxon>
        <taxon>Spermatophyta</taxon>
        <taxon>Magnoliopsida</taxon>
        <taxon>eudicotyledons</taxon>
        <taxon>Gunneridae</taxon>
        <taxon>Pentapetalae</taxon>
        <taxon>rosids</taxon>
        <taxon>fabids</taxon>
        <taxon>Rosales</taxon>
        <taxon>Rosaceae</taxon>
        <taxon>Amygdaloideae</taxon>
        <taxon>Maleae</taxon>
        <taxon>Malus</taxon>
    </lineage>
</organism>
<name>A0A498J4N4_MALDO</name>
<proteinExistence type="predicted"/>
<dbReference type="AlphaFoldDB" id="A0A498J4N4"/>
<evidence type="ECO:0000313" key="2">
    <source>
        <dbReference type="Proteomes" id="UP000290289"/>
    </source>
</evidence>
<evidence type="ECO:0000313" key="1">
    <source>
        <dbReference type="EMBL" id="RXH90460.1"/>
    </source>
</evidence>
<reference evidence="1 2" key="1">
    <citation type="submission" date="2018-10" db="EMBL/GenBank/DDBJ databases">
        <title>A high-quality apple genome assembly.</title>
        <authorList>
            <person name="Hu J."/>
        </authorList>
    </citation>
    <scope>NUCLEOTIDE SEQUENCE [LARGE SCALE GENOMIC DNA]</scope>
    <source>
        <strain evidence="2">cv. HFTH1</strain>
        <tissue evidence="1">Young leaf</tissue>
    </source>
</reference>
<dbReference type="Proteomes" id="UP000290289">
    <property type="component" value="Chromosome 9"/>
</dbReference>
<sequence length="92" mass="9745">MRPSKNSLASGSVGTPKLSEIAARAFPGWVTHWEKQNLECVVGTQSGQYCATVESSPGCGGGLGQDEAFWELTGFGFHGNSEVKRVCSRAIP</sequence>
<gene>
    <name evidence="1" type="ORF">DVH24_035224</name>
</gene>